<dbReference type="InParanoid" id="A0A409W1Z9"/>
<dbReference type="SMART" id="SM00512">
    <property type="entry name" value="Skp1"/>
    <property type="match status" value="1"/>
</dbReference>
<dbReference type="Pfam" id="PF03931">
    <property type="entry name" value="Skp1_POZ"/>
    <property type="match status" value="1"/>
</dbReference>
<feature type="compositionally biased region" description="Polar residues" evidence="5">
    <location>
        <begin position="48"/>
        <end position="59"/>
    </location>
</feature>
<comment type="caution">
    <text evidence="7">The sequence shown here is derived from an EMBL/GenBank/DDBJ whole genome shotgun (WGS) entry which is preliminary data.</text>
</comment>
<dbReference type="Gene3D" id="3.30.710.10">
    <property type="entry name" value="Potassium Channel Kv1.1, Chain A"/>
    <property type="match status" value="1"/>
</dbReference>
<name>A0A409W1Z9_9AGAR</name>
<comment type="similarity">
    <text evidence="2">Belongs to the SKP1 family.</text>
</comment>
<dbReference type="STRING" id="181874.A0A409W1Z9"/>
<dbReference type="OrthoDB" id="249087at2759"/>
<dbReference type="Proteomes" id="UP000284842">
    <property type="component" value="Unassembled WGS sequence"/>
</dbReference>
<feature type="region of interest" description="Disordered" evidence="5">
    <location>
        <begin position="1"/>
        <end position="59"/>
    </location>
</feature>
<dbReference type="InterPro" id="IPR039948">
    <property type="entry name" value="ELC1"/>
</dbReference>
<organism evidence="7 8">
    <name type="scientific">Panaeolus cyanescens</name>
    <dbReference type="NCBI Taxonomy" id="181874"/>
    <lineage>
        <taxon>Eukaryota</taxon>
        <taxon>Fungi</taxon>
        <taxon>Dikarya</taxon>
        <taxon>Basidiomycota</taxon>
        <taxon>Agaricomycotina</taxon>
        <taxon>Agaricomycetes</taxon>
        <taxon>Agaricomycetidae</taxon>
        <taxon>Agaricales</taxon>
        <taxon>Agaricineae</taxon>
        <taxon>Galeropsidaceae</taxon>
        <taxon>Panaeolus</taxon>
    </lineage>
</organism>
<dbReference type="InterPro" id="IPR016073">
    <property type="entry name" value="Skp1_comp_POZ"/>
</dbReference>
<evidence type="ECO:0000313" key="7">
    <source>
        <dbReference type="EMBL" id="PPQ72549.1"/>
    </source>
</evidence>
<dbReference type="InterPro" id="IPR011333">
    <property type="entry name" value="SKP1/BTB/POZ_sf"/>
</dbReference>
<dbReference type="FunFam" id="3.30.710.10:FF:000035">
    <property type="entry name" value="Elongin C transcription elongation factor"/>
    <property type="match status" value="1"/>
</dbReference>
<dbReference type="SUPFAM" id="SSF54695">
    <property type="entry name" value="POZ domain"/>
    <property type="match status" value="1"/>
</dbReference>
<dbReference type="GO" id="GO:0005634">
    <property type="term" value="C:nucleus"/>
    <property type="evidence" value="ECO:0007669"/>
    <property type="project" value="UniProtKB-SubCell"/>
</dbReference>
<reference evidence="7 8" key="1">
    <citation type="journal article" date="2018" name="Evol. Lett.">
        <title>Horizontal gene cluster transfer increased hallucinogenic mushroom diversity.</title>
        <authorList>
            <person name="Reynolds H.T."/>
            <person name="Vijayakumar V."/>
            <person name="Gluck-Thaler E."/>
            <person name="Korotkin H.B."/>
            <person name="Matheny P.B."/>
            <person name="Slot J.C."/>
        </authorList>
    </citation>
    <scope>NUCLEOTIDE SEQUENCE [LARGE SCALE GENOMIC DNA]</scope>
    <source>
        <strain evidence="7 8">2629</strain>
    </source>
</reference>
<dbReference type="EMBL" id="NHTK01005864">
    <property type="protein sequence ID" value="PPQ72549.1"/>
    <property type="molecule type" value="Genomic_DNA"/>
</dbReference>
<dbReference type="InterPro" id="IPR001232">
    <property type="entry name" value="SKP1-like"/>
</dbReference>
<evidence type="ECO:0000256" key="4">
    <source>
        <dbReference type="ARBA" id="ARBA00023242"/>
    </source>
</evidence>
<evidence type="ECO:0000256" key="3">
    <source>
        <dbReference type="ARBA" id="ARBA00021347"/>
    </source>
</evidence>
<protein>
    <recommendedName>
        <fullName evidence="3">Elongin-C</fullName>
    </recommendedName>
</protein>
<dbReference type="AlphaFoldDB" id="A0A409W1Z9"/>
<sequence length="161" mass="18172">MPSKKQDERASPPRTDVLQETGEEQLEPDTTELDPFGDVVLPDAQPANPLNTDSESDSQWVRLTSEDGFSYLVKRNVAKASGTIKNMLDETADGGYTEATKGVYEIQERGIIVEKLVEYMIFKTHWQNANPREEVPIGEMMERIPPEIILELLLAADYQEM</sequence>
<feature type="compositionally biased region" description="Acidic residues" evidence="5">
    <location>
        <begin position="21"/>
        <end position="32"/>
    </location>
</feature>
<evidence type="ECO:0000256" key="1">
    <source>
        <dbReference type="ARBA" id="ARBA00004123"/>
    </source>
</evidence>
<dbReference type="PANTHER" id="PTHR20648">
    <property type="entry name" value="ELONGIN-C"/>
    <property type="match status" value="1"/>
</dbReference>
<feature type="compositionally biased region" description="Basic and acidic residues" evidence="5">
    <location>
        <begin position="1"/>
        <end position="11"/>
    </location>
</feature>
<evidence type="ECO:0000259" key="6">
    <source>
        <dbReference type="Pfam" id="PF03931"/>
    </source>
</evidence>
<gene>
    <name evidence="7" type="ORF">CVT24_004887</name>
</gene>
<comment type="subcellular location">
    <subcellularLocation>
        <location evidence="1">Nucleus</location>
    </subcellularLocation>
</comment>
<evidence type="ECO:0000313" key="8">
    <source>
        <dbReference type="Proteomes" id="UP000284842"/>
    </source>
</evidence>
<evidence type="ECO:0000256" key="5">
    <source>
        <dbReference type="SAM" id="MobiDB-lite"/>
    </source>
</evidence>
<accession>A0A409W1Z9</accession>
<feature type="domain" description="SKP1 component POZ" evidence="6">
    <location>
        <begin position="61"/>
        <end position="93"/>
    </location>
</feature>
<keyword evidence="8" id="KW-1185">Reference proteome</keyword>
<dbReference type="FunCoup" id="A0A409W1Z9">
    <property type="interactions" value="294"/>
</dbReference>
<evidence type="ECO:0000256" key="2">
    <source>
        <dbReference type="ARBA" id="ARBA00009993"/>
    </source>
</evidence>
<proteinExistence type="inferred from homology"/>
<keyword evidence="4" id="KW-0539">Nucleus</keyword>
<dbReference type="GO" id="GO:0006511">
    <property type="term" value="P:ubiquitin-dependent protein catabolic process"/>
    <property type="evidence" value="ECO:0007669"/>
    <property type="project" value="InterPro"/>
</dbReference>